<organism evidence="2 3">
    <name type="scientific">Sphingomonas longa</name>
    <dbReference type="NCBI Taxonomy" id="2778730"/>
    <lineage>
        <taxon>Bacteria</taxon>
        <taxon>Pseudomonadati</taxon>
        <taxon>Pseudomonadota</taxon>
        <taxon>Alphaproteobacteria</taxon>
        <taxon>Sphingomonadales</taxon>
        <taxon>Sphingomonadaceae</taxon>
        <taxon>Sphingomonas</taxon>
    </lineage>
</organism>
<feature type="region of interest" description="Disordered" evidence="1">
    <location>
        <begin position="111"/>
        <end position="154"/>
    </location>
</feature>
<feature type="compositionally biased region" description="Basic residues" evidence="1">
    <location>
        <begin position="145"/>
        <end position="154"/>
    </location>
</feature>
<protein>
    <recommendedName>
        <fullName evidence="4">Exonuclease domain-containing protein</fullName>
    </recommendedName>
</protein>
<keyword evidence="3" id="KW-1185">Reference proteome</keyword>
<dbReference type="InterPro" id="IPR036397">
    <property type="entry name" value="RNaseH_sf"/>
</dbReference>
<evidence type="ECO:0008006" key="4">
    <source>
        <dbReference type="Google" id="ProtNLM"/>
    </source>
</evidence>
<feature type="compositionally biased region" description="Low complexity" evidence="1">
    <location>
        <begin position="126"/>
        <end position="143"/>
    </location>
</feature>
<accession>A0ABS2DBY8</accession>
<evidence type="ECO:0000256" key="1">
    <source>
        <dbReference type="SAM" id="MobiDB-lite"/>
    </source>
</evidence>
<dbReference type="EMBL" id="JAFEMC010000008">
    <property type="protein sequence ID" value="MBM6578428.1"/>
    <property type="molecule type" value="Genomic_DNA"/>
</dbReference>
<reference evidence="2 3" key="1">
    <citation type="submission" date="2020-12" db="EMBL/GenBank/DDBJ databases">
        <title>Sphingomonas sp.</title>
        <authorList>
            <person name="Kim M.K."/>
        </authorList>
    </citation>
    <scope>NUCLEOTIDE SEQUENCE [LARGE SCALE GENOMIC DNA]</scope>
    <source>
        <strain evidence="2 3">BT552</strain>
    </source>
</reference>
<dbReference type="SUPFAM" id="SSF53098">
    <property type="entry name" value="Ribonuclease H-like"/>
    <property type="match status" value="1"/>
</dbReference>
<dbReference type="InterPro" id="IPR012337">
    <property type="entry name" value="RNaseH-like_sf"/>
</dbReference>
<evidence type="ECO:0000313" key="2">
    <source>
        <dbReference type="EMBL" id="MBM6578428.1"/>
    </source>
</evidence>
<sequence length="189" mass="20808">MRQWFEDPGVPIPSAISALIGISDADVTGQRIDEHEATGIIAGCDVVIAHNAAFDAPRIEQRLPTTAGRAWACSCHEVSWPEHGLDGRKLGHLLMQLGLFHRVTAPQLMYGRRSTSSPSRCRAAIPPGCSSSSPALGSPPSRSKPVTRRLPPRTRSKRGYRWHVARRTWWSEIATADEAVERQRLAQVC</sequence>
<name>A0ABS2DBY8_9SPHN</name>
<dbReference type="RefSeq" id="WP_204200524.1">
    <property type="nucleotide sequence ID" value="NZ_JAFEMC010000008.1"/>
</dbReference>
<proteinExistence type="predicted"/>
<dbReference type="Proteomes" id="UP000763641">
    <property type="component" value="Unassembled WGS sequence"/>
</dbReference>
<evidence type="ECO:0000313" key="3">
    <source>
        <dbReference type="Proteomes" id="UP000763641"/>
    </source>
</evidence>
<comment type="caution">
    <text evidence="2">The sequence shown here is derived from an EMBL/GenBank/DDBJ whole genome shotgun (WGS) entry which is preliminary data.</text>
</comment>
<gene>
    <name evidence="2" type="ORF">ILT43_18770</name>
</gene>
<dbReference type="Gene3D" id="3.30.420.10">
    <property type="entry name" value="Ribonuclease H-like superfamily/Ribonuclease H"/>
    <property type="match status" value="1"/>
</dbReference>